<dbReference type="InterPro" id="IPR017945">
    <property type="entry name" value="DHBP_synth_RibB-like_a/b_dom"/>
</dbReference>
<dbReference type="Gene3D" id="3.90.870.10">
    <property type="entry name" value="DHBP synthase"/>
    <property type="match status" value="1"/>
</dbReference>
<evidence type="ECO:0000313" key="7">
    <source>
        <dbReference type="Proteomes" id="UP000195331"/>
    </source>
</evidence>
<dbReference type="Pfam" id="PF00926">
    <property type="entry name" value="DHBP_synthase"/>
    <property type="match status" value="1"/>
</dbReference>
<keyword evidence="4" id="KW-0686">Riboflavin biosynthesis</keyword>
<evidence type="ECO:0000256" key="5">
    <source>
        <dbReference type="ARBA" id="ARBA00022723"/>
    </source>
</evidence>
<evidence type="ECO:0000256" key="4">
    <source>
        <dbReference type="ARBA" id="ARBA00022619"/>
    </source>
</evidence>
<comment type="pathway">
    <text evidence="2">Cofactor biosynthesis; riboflavin biosynthesis; 2-hydroxy-3-oxobutyl phosphate from D-ribulose 5-phosphate: step 1/1.</text>
</comment>
<dbReference type="GO" id="GO:0046872">
    <property type="term" value="F:metal ion binding"/>
    <property type="evidence" value="ECO:0007669"/>
    <property type="project" value="UniProtKB-KW"/>
</dbReference>
<dbReference type="RefSeq" id="WP_087082670.1">
    <property type="nucleotide sequence ID" value="NZ_CP020809.1"/>
</dbReference>
<dbReference type="GO" id="GO:0005829">
    <property type="term" value="C:cytosol"/>
    <property type="evidence" value="ECO:0007669"/>
    <property type="project" value="TreeGrafter"/>
</dbReference>
<accession>A0A1Y0CF31</accession>
<evidence type="ECO:0000256" key="3">
    <source>
        <dbReference type="ARBA" id="ARBA00012153"/>
    </source>
</evidence>
<sequence length="213" mass="22264">MLTAWKPPSTALPDRWHPVCVALTRGKPAILPARGGAVLAFAAATATSDQLHFAIRHSSGLIHAAMTASRLDQLQIPDQWVSPSENSGCGFTVAVDAAAGITTGISARDRARTLQVLADPTSTPADVVRPGHVMPIRCSDNGFVSQQRPWELAVDLVAAAGHPPVAVVCRLIGNDGETLDAAGAEAFAATHGLPVCEPPVPRRYLHAVGVRRG</sequence>
<dbReference type="EC" id="4.1.99.12" evidence="3"/>
<dbReference type="Proteomes" id="UP000195331">
    <property type="component" value="Chromosome"/>
</dbReference>
<evidence type="ECO:0000313" key="6">
    <source>
        <dbReference type="EMBL" id="ART73888.1"/>
    </source>
</evidence>
<dbReference type="EMBL" id="CP020809">
    <property type="protein sequence ID" value="ART73888.1"/>
    <property type="molecule type" value="Genomic_DNA"/>
</dbReference>
<comment type="function">
    <text evidence="1">Catalyzes the conversion of D-ribulose 5-phosphate to formate and 3,4-dihydroxy-2-butanone 4-phosphate.</text>
</comment>
<dbReference type="PANTHER" id="PTHR21327">
    <property type="entry name" value="GTP CYCLOHYDROLASE II-RELATED"/>
    <property type="match status" value="1"/>
</dbReference>
<dbReference type="InterPro" id="IPR000422">
    <property type="entry name" value="DHBP_synthase_RibB"/>
</dbReference>
<evidence type="ECO:0000256" key="1">
    <source>
        <dbReference type="ARBA" id="ARBA00002284"/>
    </source>
</evidence>
<evidence type="ECO:0000256" key="2">
    <source>
        <dbReference type="ARBA" id="ARBA00004904"/>
    </source>
</evidence>
<dbReference type="PANTHER" id="PTHR21327:SF18">
    <property type="entry name" value="3,4-DIHYDROXY-2-BUTANONE 4-PHOSPHATE SYNTHASE"/>
    <property type="match status" value="1"/>
</dbReference>
<dbReference type="SUPFAM" id="SSF55821">
    <property type="entry name" value="YrdC/RibB"/>
    <property type="match status" value="1"/>
</dbReference>
<organism evidence="6 7">
    <name type="scientific">Mycobacterium dioxanotrophicus</name>
    <dbReference type="NCBI Taxonomy" id="482462"/>
    <lineage>
        <taxon>Bacteria</taxon>
        <taxon>Bacillati</taxon>
        <taxon>Actinomycetota</taxon>
        <taxon>Actinomycetes</taxon>
        <taxon>Mycobacteriales</taxon>
        <taxon>Mycobacteriaceae</taxon>
        <taxon>Mycobacterium</taxon>
    </lineage>
</organism>
<protein>
    <recommendedName>
        <fullName evidence="3">3,4-dihydroxy-2-butanone-4-phosphate synthase</fullName>
        <ecNumber evidence="3">4.1.99.12</ecNumber>
    </recommendedName>
</protein>
<dbReference type="OrthoDB" id="3627010at2"/>
<dbReference type="GO" id="GO:0008686">
    <property type="term" value="F:3,4-dihydroxy-2-butanone-4-phosphate synthase activity"/>
    <property type="evidence" value="ECO:0007669"/>
    <property type="project" value="UniProtKB-EC"/>
</dbReference>
<name>A0A1Y0CF31_9MYCO</name>
<gene>
    <name evidence="6" type="ORF">BTO20_25720</name>
</gene>
<keyword evidence="5" id="KW-0479">Metal-binding</keyword>
<dbReference type="GO" id="GO:0009231">
    <property type="term" value="P:riboflavin biosynthetic process"/>
    <property type="evidence" value="ECO:0007669"/>
    <property type="project" value="UniProtKB-UniPathway"/>
</dbReference>
<keyword evidence="7" id="KW-1185">Reference proteome</keyword>
<dbReference type="UniPathway" id="UPA00275">
    <property type="reaction ID" value="UER00399"/>
</dbReference>
<proteinExistence type="predicted"/>
<reference evidence="6 7" key="1">
    <citation type="submission" date="2017-04" db="EMBL/GenBank/DDBJ databases">
        <title>Whole Genome Sequence of 1,4-Dioxane Degrading Bacterium Mycobacterium dioxanotrophicus PH-06.</title>
        <authorList>
            <person name="He Y."/>
        </authorList>
    </citation>
    <scope>NUCLEOTIDE SEQUENCE [LARGE SCALE GENOMIC DNA]</scope>
    <source>
        <strain evidence="6 7">PH-06</strain>
    </source>
</reference>
<dbReference type="AlphaFoldDB" id="A0A1Y0CF31"/>
<dbReference type="KEGG" id="mdx:BTO20_25720"/>